<evidence type="ECO:0008006" key="4">
    <source>
        <dbReference type="Google" id="ProtNLM"/>
    </source>
</evidence>
<keyword evidence="3" id="KW-1185">Reference proteome</keyword>
<comment type="caution">
    <text evidence="2">The sequence shown here is derived from an EMBL/GenBank/DDBJ whole genome shotgun (WGS) entry which is preliminary data.</text>
</comment>
<dbReference type="EMBL" id="RAQJ01000001">
    <property type="protein sequence ID" value="RKE98887.1"/>
    <property type="molecule type" value="Genomic_DNA"/>
</dbReference>
<name>A0A420DXF9_9FLAO</name>
<dbReference type="RefSeq" id="WP_147376100.1">
    <property type="nucleotide sequence ID" value="NZ_RAQJ01000001.1"/>
</dbReference>
<evidence type="ECO:0000256" key="1">
    <source>
        <dbReference type="SAM" id="SignalP"/>
    </source>
</evidence>
<dbReference type="PROSITE" id="PS51257">
    <property type="entry name" value="PROKAR_LIPOPROTEIN"/>
    <property type="match status" value="1"/>
</dbReference>
<proteinExistence type="predicted"/>
<keyword evidence="1" id="KW-0732">Signal</keyword>
<accession>A0A420DXF9</accession>
<evidence type="ECO:0000313" key="3">
    <source>
        <dbReference type="Proteomes" id="UP000284892"/>
    </source>
</evidence>
<dbReference type="OrthoDB" id="893802at2"/>
<feature type="signal peptide" evidence="1">
    <location>
        <begin position="1"/>
        <end position="24"/>
    </location>
</feature>
<reference evidence="2 3" key="1">
    <citation type="submission" date="2018-09" db="EMBL/GenBank/DDBJ databases">
        <title>Genomic Encyclopedia of Archaeal and Bacterial Type Strains, Phase II (KMG-II): from individual species to whole genera.</title>
        <authorList>
            <person name="Goeker M."/>
        </authorList>
    </citation>
    <scope>NUCLEOTIDE SEQUENCE [LARGE SCALE GENOMIC DNA]</scope>
    <source>
        <strain evidence="2 3">DSM 26283</strain>
    </source>
</reference>
<evidence type="ECO:0000313" key="2">
    <source>
        <dbReference type="EMBL" id="RKE98887.1"/>
    </source>
</evidence>
<feature type="chain" id="PRO_5019133532" description="Lipoprotein" evidence="1">
    <location>
        <begin position="25"/>
        <end position="137"/>
    </location>
</feature>
<sequence>MKNISFLCLFIIALLSSCSTEVTGPNFYYEILPVETVTIPEEFAYGETYEISLSYLRPSGCHVFNDFYYLSEENQRTVAIVNTVYTDEVCETFTNEEVEVSFNFQVNNMSPYVFKFWQGEDENGNDLYYIVEVPVTE</sequence>
<gene>
    <name evidence="2" type="ORF">BXY80_0982</name>
</gene>
<dbReference type="AlphaFoldDB" id="A0A420DXF9"/>
<organism evidence="2 3">
    <name type="scientific">Ichthyenterobacterium magnum</name>
    <dbReference type="NCBI Taxonomy" id="1230530"/>
    <lineage>
        <taxon>Bacteria</taxon>
        <taxon>Pseudomonadati</taxon>
        <taxon>Bacteroidota</taxon>
        <taxon>Flavobacteriia</taxon>
        <taxon>Flavobacteriales</taxon>
        <taxon>Flavobacteriaceae</taxon>
        <taxon>Ichthyenterobacterium</taxon>
    </lineage>
</organism>
<dbReference type="Proteomes" id="UP000284892">
    <property type="component" value="Unassembled WGS sequence"/>
</dbReference>
<protein>
    <recommendedName>
        <fullName evidence="4">Lipoprotein</fullName>
    </recommendedName>
</protein>